<dbReference type="InterPro" id="IPR041561">
    <property type="entry name" value="PglD_N"/>
</dbReference>
<dbReference type="SUPFAM" id="SSF51161">
    <property type="entry name" value="Trimeric LpxA-like enzymes"/>
    <property type="match status" value="1"/>
</dbReference>
<evidence type="ECO:0000256" key="1">
    <source>
        <dbReference type="ARBA" id="ARBA00022679"/>
    </source>
</evidence>
<gene>
    <name evidence="6" type="ordered locus">Cgl0364</name>
</gene>
<dbReference type="KEGG" id="cgl:Cgl0364"/>
<dbReference type="KEGG" id="cgb:cg0439"/>
<dbReference type="CDD" id="cd03360">
    <property type="entry name" value="LbH_AT_putative"/>
    <property type="match status" value="1"/>
</dbReference>
<evidence type="ECO:0000256" key="3">
    <source>
        <dbReference type="PIRSR" id="PIRSR620019-1"/>
    </source>
</evidence>
<dbReference type="Gene3D" id="3.40.50.20">
    <property type="match status" value="1"/>
</dbReference>
<accession>Q6M7Z8</accession>
<dbReference type="EMBL" id="BA000036">
    <property type="protein sequence ID" value="BAB97757.1"/>
    <property type="molecule type" value="Genomic_DNA"/>
</dbReference>
<evidence type="ECO:0000256" key="4">
    <source>
        <dbReference type="PIRSR" id="PIRSR620019-2"/>
    </source>
</evidence>
<keyword evidence="1" id="KW-0808">Transferase</keyword>
<keyword evidence="2" id="KW-0677">Repeat</keyword>
<protein>
    <submittedName>
        <fullName evidence="6">Acetyltransferases (The isoleucine patch superfamily)</fullName>
    </submittedName>
</protein>
<dbReference type="OrthoDB" id="708224at2"/>
<name>Q8NTE3_CORGL</name>
<dbReference type="AlphaFoldDB" id="Q8NTE3"/>
<dbReference type="BioCyc" id="CORYNE:G18NG-9921-MONOMER"/>
<dbReference type="InterPro" id="IPR050179">
    <property type="entry name" value="Trans_hexapeptide_repeat"/>
</dbReference>
<dbReference type="PROSITE" id="PS00101">
    <property type="entry name" value="HEXAPEP_TRANSFERASES"/>
    <property type="match status" value="1"/>
</dbReference>
<feature type="domain" description="PglD N-terminal" evidence="5">
    <location>
        <begin position="7"/>
        <end position="89"/>
    </location>
</feature>
<dbReference type="PANTHER" id="PTHR43300:SF7">
    <property type="entry name" value="UDP-N-ACETYLBACILLOSAMINE N-ACETYLTRANSFERASE"/>
    <property type="match status" value="1"/>
</dbReference>
<organism evidence="6 7">
    <name type="scientific">Corynebacterium glutamicum (strain ATCC 13032 / DSM 20300 / JCM 1318 / BCRC 11384 / CCUG 27702 / LMG 3730 / NBRC 12168 / NCIMB 10025 / NRRL B-2784 / 534)</name>
    <dbReference type="NCBI Taxonomy" id="196627"/>
    <lineage>
        <taxon>Bacteria</taxon>
        <taxon>Bacillati</taxon>
        <taxon>Actinomycetota</taxon>
        <taxon>Actinomycetes</taxon>
        <taxon>Mycobacteriales</taxon>
        <taxon>Corynebacteriaceae</taxon>
        <taxon>Corynebacterium</taxon>
    </lineage>
</organism>
<keyword evidence="7" id="KW-1185">Reference proteome</keyword>
<dbReference type="GO" id="GO:0016740">
    <property type="term" value="F:transferase activity"/>
    <property type="evidence" value="ECO:0007669"/>
    <property type="project" value="UniProtKB-KW"/>
</dbReference>
<dbReference type="Pfam" id="PF17836">
    <property type="entry name" value="PglD_N"/>
    <property type="match status" value="1"/>
</dbReference>
<dbReference type="Gene3D" id="2.160.10.10">
    <property type="entry name" value="Hexapeptide repeat proteins"/>
    <property type="match status" value="1"/>
</dbReference>
<evidence type="ECO:0000313" key="7">
    <source>
        <dbReference type="Proteomes" id="UP000000582"/>
    </source>
</evidence>
<proteinExistence type="predicted"/>
<dbReference type="RefSeq" id="WP_011013601.1">
    <property type="nucleotide sequence ID" value="NC_003450.3"/>
</dbReference>
<evidence type="ECO:0000313" key="6">
    <source>
        <dbReference type="EMBL" id="BAB97757.1"/>
    </source>
</evidence>
<dbReference type="NCBIfam" id="TIGR03570">
    <property type="entry name" value="NeuD_NnaD"/>
    <property type="match status" value="1"/>
</dbReference>
<dbReference type="GeneID" id="1021065"/>
<dbReference type="PANTHER" id="PTHR43300">
    <property type="entry name" value="ACETYLTRANSFERASE"/>
    <property type="match status" value="1"/>
</dbReference>
<reference evidence="7" key="1">
    <citation type="journal article" date="2003" name="Appl. Microbiol. Biotechnol.">
        <title>The Corynebacterium glutamicum genome: features and impacts on biotechnological processes.</title>
        <authorList>
            <person name="Ikeda M."/>
            <person name="Nakagawa S."/>
        </authorList>
    </citation>
    <scope>NUCLEOTIDE SEQUENCE [LARGE SCALE GENOMIC DNA]</scope>
    <source>
        <strain evidence="7">ATCC 13032 / DSM 20300 / BCRC 11384 / JCM 1318 / LMG 3730 / NCIMB 10025</strain>
    </source>
</reference>
<feature type="active site" description="Proton acceptor" evidence="3">
    <location>
        <position position="147"/>
    </location>
</feature>
<dbReference type="STRING" id="196627.cg0439"/>
<dbReference type="InterPro" id="IPR011004">
    <property type="entry name" value="Trimer_LpxA-like_sf"/>
</dbReference>
<sequence length="215" mass="22322">MVAQNSVVVIGASGFGRESLDVLEAMKEAGHSLEIIGVVDDNPAAINLQRLAERKIEYLGTLKEWIEGSPKSCKYVLAIGNPTIRHKLSALLDKSGFDAFTAVHPSAVIGSQVVFGSGAVVCSGAVISTNVRLGVHVHINPNVTIGHDSILEDYVSINPAATISGEVLIMEETLIGAAATVLQGLTIGNRSLVGASSCVTKDISAGKVVKGIPAR</sequence>
<dbReference type="Proteomes" id="UP000000582">
    <property type="component" value="Chromosome"/>
</dbReference>
<evidence type="ECO:0000256" key="2">
    <source>
        <dbReference type="ARBA" id="ARBA00022737"/>
    </source>
</evidence>
<evidence type="ECO:0000259" key="5">
    <source>
        <dbReference type="Pfam" id="PF17836"/>
    </source>
</evidence>
<feature type="site" description="Increases basicity of active site His" evidence="3">
    <location>
        <position position="148"/>
    </location>
</feature>
<dbReference type="InterPro" id="IPR018357">
    <property type="entry name" value="Hexapep_transf_CS"/>
</dbReference>
<dbReference type="InterPro" id="IPR020019">
    <property type="entry name" value="AcTrfase_PglD-like"/>
</dbReference>
<dbReference type="HOGENOM" id="CLU_081811_1_1_11"/>
<accession>Q8NTE3</accession>
<dbReference type="eggNOG" id="COG0110">
    <property type="taxonomic scope" value="Bacteria"/>
</dbReference>
<feature type="binding site" evidence="4">
    <location>
        <position position="80"/>
    </location>
    <ligand>
        <name>substrate</name>
    </ligand>
</feature>